<accession>A0A9P5XEJ5</accession>
<dbReference type="InterPro" id="IPR032466">
    <property type="entry name" value="Metal_Hydrolase"/>
</dbReference>
<evidence type="ECO:0000256" key="3">
    <source>
        <dbReference type="ARBA" id="ARBA00006083"/>
    </source>
</evidence>
<evidence type="ECO:0000256" key="5">
    <source>
        <dbReference type="ARBA" id="ARBA00022525"/>
    </source>
</evidence>
<dbReference type="GO" id="GO:0005576">
    <property type="term" value="C:extracellular region"/>
    <property type="evidence" value="ECO:0007669"/>
    <property type="project" value="UniProtKB-SubCell"/>
</dbReference>
<evidence type="ECO:0000256" key="8">
    <source>
        <dbReference type="ARBA" id="ARBA00022801"/>
    </source>
</evidence>
<evidence type="ECO:0000256" key="6">
    <source>
        <dbReference type="ARBA" id="ARBA00022723"/>
    </source>
</evidence>
<dbReference type="FunFam" id="3.20.20.140:FF:000017">
    <property type="entry name" value="Adenosine deaminase 2"/>
    <property type="match status" value="1"/>
</dbReference>
<dbReference type="PANTHER" id="PTHR11409:SF39">
    <property type="entry name" value="ADENOSINE DEAMINASE 2"/>
    <property type="match status" value="1"/>
</dbReference>
<organism evidence="11 12">
    <name type="scientific">Macrolepiota fuliginosa MF-IS2</name>
    <dbReference type="NCBI Taxonomy" id="1400762"/>
    <lineage>
        <taxon>Eukaryota</taxon>
        <taxon>Fungi</taxon>
        <taxon>Dikarya</taxon>
        <taxon>Basidiomycota</taxon>
        <taxon>Agaricomycotina</taxon>
        <taxon>Agaricomycetes</taxon>
        <taxon>Agaricomycetidae</taxon>
        <taxon>Agaricales</taxon>
        <taxon>Agaricineae</taxon>
        <taxon>Agaricaceae</taxon>
        <taxon>Macrolepiota</taxon>
    </lineage>
</organism>
<name>A0A9P5XEJ5_9AGAR</name>
<dbReference type="AlphaFoldDB" id="A0A9P5XEJ5"/>
<evidence type="ECO:0000256" key="9">
    <source>
        <dbReference type="ARBA" id="ARBA00047764"/>
    </source>
</evidence>
<keyword evidence="12" id="KW-1185">Reference proteome</keyword>
<evidence type="ECO:0000256" key="4">
    <source>
        <dbReference type="ARBA" id="ARBA00012784"/>
    </source>
</evidence>
<protein>
    <recommendedName>
        <fullName evidence="4">adenosine deaminase</fullName>
        <ecNumber evidence="4">3.5.4.4</ecNumber>
    </recommendedName>
</protein>
<reference evidence="11" key="1">
    <citation type="submission" date="2020-11" db="EMBL/GenBank/DDBJ databases">
        <authorList>
            <consortium name="DOE Joint Genome Institute"/>
            <person name="Ahrendt S."/>
            <person name="Riley R."/>
            <person name="Andreopoulos W."/>
            <person name="Labutti K."/>
            <person name="Pangilinan J."/>
            <person name="Ruiz-Duenas F.J."/>
            <person name="Barrasa J.M."/>
            <person name="Sanchez-Garcia M."/>
            <person name="Camarero S."/>
            <person name="Miyauchi S."/>
            <person name="Serrano A."/>
            <person name="Linde D."/>
            <person name="Babiker R."/>
            <person name="Drula E."/>
            <person name="Ayuso-Fernandez I."/>
            <person name="Pacheco R."/>
            <person name="Padilla G."/>
            <person name="Ferreira P."/>
            <person name="Barriuso J."/>
            <person name="Kellner H."/>
            <person name="Castanera R."/>
            <person name="Alfaro M."/>
            <person name="Ramirez L."/>
            <person name="Pisabarro A.G."/>
            <person name="Kuo A."/>
            <person name="Tritt A."/>
            <person name="Lipzen A."/>
            <person name="He G."/>
            <person name="Yan M."/>
            <person name="Ng V."/>
            <person name="Cullen D."/>
            <person name="Martin F."/>
            <person name="Rosso M.-N."/>
            <person name="Henrissat B."/>
            <person name="Hibbett D."/>
            <person name="Martinez A.T."/>
            <person name="Grigoriev I.V."/>
        </authorList>
    </citation>
    <scope>NUCLEOTIDE SEQUENCE</scope>
    <source>
        <strain evidence="11">MF-IS2</strain>
    </source>
</reference>
<comment type="cofactor">
    <cofactor evidence="1">
        <name>Zn(2+)</name>
        <dbReference type="ChEBI" id="CHEBI:29105"/>
    </cofactor>
</comment>
<evidence type="ECO:0000256" key="2">
    <source>
        <dbReference type="ARBA" id="ARBA00004613"/>
    </source>
</evidence>
<dbReference type="Gene3D" id="3.20.20.140">
    <property type="entry name" value="Metal-dependent hydrolases"/>
    <property type="match status" value="1"/>
</dbReference>
<evidence type="ECO:0000259" key="10">
    <source>
        <dbReference type="Pfam" id="PF00962"/>
    </source>
</evidence>
<dbReference type="GO" id="GO:0046103">
    <property type="term" value="P:inosine biosynthetic process"/>
    <property type="evidence" value="ECO:0007669"/>
    <property type="project" value="TreeGrafter"/>
</dbReference>
<dbReference type="PANTHER" id="PTHR11409">
    <property type="entry name" value="ADENOSINE DEAMINASE"/>
    <property type="match status" value="1"/>
</dbReference>
<evidence type="ECO:0000313" key="11">
    <source>
        <dbReference type="EMBL" id="KAF9448874.1"/>
    </source>
</evidence>
<evidence type="ECO:0000256" key="7">
    <source>
        <dbReference type="ARBA" id="ARBA00022729"/>
    </source>
</evidence>
<dbReference type="Pfam" id="PF00962">
    <property type="entry name" value="A_deaminase"/>
    <property type="match status" value="1"/>
</dbReference>
<dbReference type="EC" id="3.5.4.4" evidence="4"/>
<comment type="caution">
    <text evidence="11">The sequence shown here is derived from an EMBL/GenBank/DDBJ whole genome shotgun (WGS) entry which is preliminary data.</text>
</comment>
<keyword evidence="8 11" id="KW-0378">Hydrolase</keyword>
<comment type="subcellular location">
    <subcellularLocation>
        <location evidence="2">Secreted</location>
    </subcellularLocation>
</comment>
<evidence type="ECO:0000313" key="12">
    <source>
        <dbReference type="Proteomes" id="UP000807342"/>
    </source>
</evidence>
<feature type="domain" description="Adenosine deaminase" evidence="10">
    <location>
        <begin position="285"/>
        <end position="520"/>
    </location>
</feature>
<proteinExistence type="inferred from homology"/>
<dbReference type="OrthoDB" id="7202371at2759"/>
<dbReference type="GO" id="GO:0046872">
    <property type="term" value="F:metal ion binding"/>
    <property type="evidence" value="ECO:0007669"/>
    <property type="project" value="UniProtKB-KW"/>
</dbReference>
<keyword evidence="6" id="KW-0479">Metal-binding</keyword>
<dbReference type="Proteomes" id="UP000807342">
    <property type="component" value="Unassembled WGS sequence"/>
</dbReference>
<dbReference type="InterPro" id="IPR001365">
    <property type="entry name" value="A_deaminase_dom"/>
</dbReference>
<keyword evidence="5" id="KW-0964">Secreted</keyword>
<dbReference type="EMBL" id="MU151147">
    <property type="protein sequence ID" value="KAF9448874.1"/>
    <property type="molecule type" value="Genomic_DNA"/>
</dbReference>
<dbReference type="SUPFAM" id="SSF51556">
    <property type="entry name" value="Metallo-dependent hydrolases"/>
    <property type="match status" value="1"/>
</dbReference>
<gene>
    <name evidence="11" type="ORF">P691DRAFT_704205</name>
</gene>
<dbReference type="InterPro" id="IPR006330">
    <property type="entry name" value="Ado/ade_deaminase"/>
</dbReference>
<dbReference type="GO" id="GO:0006154">
    <property type="term" value="P:adenosine catabolic process"/>
    <property type="evidence" value="ECO:0007669"/>
    <property type="project" value="TreeGrafter"/>
</dbReference>
<keyword evidence="7" id="KW-0732">Signal</keyword>
<dbReference type="GO" id="GO:0004000">
    <property type="term" value="F:adenosine deaminase activity"/>
    <property type="evidence" value="ECO:0007669"/>
    <property type="project" value="TreeGrafter"/>
</dbReference>
<comment type="catalytic activity">
    <reaction evidence="9">
        <text>adenosine + H2O + H(+) = inosine + NH4(+)</text>
        <dbReference type="Rhea" id="RHEA:24408"/>
        <dbReference type="ChEBI" id="CHEBI:15377"/>
        <dbReference type="ChEBI" id="CHEBI:15378"/>
        <dbReference type="ChEBI" id="CHEBI:16335"/>
        <dbReference type="ChEBI" id="CHEBI:17596"/>
        <dbReference type="ChEBI" id="CHEBI:28938"/>
        <dbReference type="EC" id="3.5.4.4"/>
    </reaction>
</comment>
<comment type="similarity">
    <text evidence="3">Belongs to the metallo-dependent hydrolases superfamily. Adenosine and AMP deaminases family. ADGF subfamily.</text>
</comment>
<sequence>MAQFLGVDDYLKQRDALIQEDRSLRREYMTAQLRSPLEVKADEIVRKIRAKEAATVWQEDHPEILHPFPGMEFLTGRKIIEKTQIFQILSKMPKGALLHAHLDATVNVSLLYELALKEQAIHVRIPEQLTAANIGSVLPEFRGLPAKSYGLDGISLTSSAYTPNTWVNIARARETFDTSLGGPEGFDKWVLDAMTIRPDEAYGTHNTVYKAAIYLHSIWRKFTSTFIVAGGLTRFMPIFKQYLRLFFLSSIEDGILHVEPRINFLSKLAIGADGKENVTHRDMLLIYDKVIQEVKAELKQRGQENKFIGARIIYSTIKIITPEELNWYLEDCIALKKEFPHLIAGTFRFDLVGDENELRPLIDYIEPLLQFRKRQAEEGVDIPFILHAGETLGDGNLADNNMYDAILLGTKRIGHGFSLVKHPKLIETCRERGIALEVCPISNEILRLTSSMPMHPLPVLLNNGVPVALCSDDPSVFGNMGLTYDFFQVLVASEVTGLSTLGALARDSITFSSMEVEEKELARKAWEAEWTSFLEYIVAIA</sequence>
<evidence type="ECO:0000256" key="1">
    <source>
        <dbReference type="ARBA" id="ARBA00001947"/>
    </source>
</evidence>